<dbReference type="InterPro" id="IPR036388">
    <property type="entry name" value="WH-like_DNA-bd_sf"/>
</dbReference>
<evidence type="ECO:0000259" key="5">
    <source>
        <dbReference type="PROSITE" id="PS50931"/>
    </source>
</evidence>
<feature type="domain" description="HTH lysR-type" evidence="5">
    <location>
        <begin position="2"/>
        <end position="59"/>
    </location>
</feature>
<reference evidence="6 7" key="1">
    <citation type="submission" date="2018-07" db="EMBL/GenBank/DDBJ databases">
        <title>Leeuwenhoekiella genomics.</title>
        <authorList>
            <person name="Tahon G."/>
            <person name="Willems A."/>
        </authorList>
    </citation>
    <scope>NUCLEOTIDE SEQUENCE [LARGE SCALE GENOMIC DNA]</scope>
    <source>
        <strain evidence="6 7">LMG 1345</strain>
    </source>
</reference>
<organism evidence="6 7">
    <name type="scientific">Leeuwenhoekiella marinoflava</name>
    <dbReference type="NCBI Taxonomy" id="988"/>
    <lineage>
        <taxon>Bacteria</taxon>
        <taxon>Pseudomonadati</taxon>
        <taxon>Bacteroidota</taxon>
        <taxon>Flavobacteriia</taxon>
        <taxon>Flavobacteriales</taxon>
        <taxon>Flavobacteriaceae</taxon>
        <taxon>Leeuwenhoekiella</taxon>
    </lineage>
</organism>
<dbReference type="Proteomes" id="UP000290608">
    <property type="component" value="Unassembled WGS sequence"/>
</dbReference>
<dbReference type="InterPro" id="IPR005119">
    <property type="entry name" value="LysR_subst-bd"/>
</dbReference>
<dbReference type="PROSITE" id="PS50931">
    <property type="entry name" value="HTH_LYSR"/>
    <property type="match status" value="1"/>
</dbReference>
<dbReference type="EMBL" id="QOVL01000003">
    <property type="protein sequence ID" value="RXG32436.1"/>
    <property type="molecule type" value="Genomic_DNA"/>
</dbReference>
<dbReference type="InterPro" id="IPR000847">
    <property type="entry name" value="LysR_HTH_N"/>
</dbReference>
<evidence type="ECO:0000256" key="1">
    <source>
        <dbReference type="ARBA" id="ARBA00009437"/>
    </source>
</evidence>
<gene>
    <name evidence="6" type="ORF">DSL99_759</name>
</gene>
<dbReference type="RefSeq" id="WP_073097532.1">
    <property type="nucleotide sequence ID" value="NZ_QOVL01000003.1"/>
</dbReference>
<dbReference type="Gene3D" id="1.10.10.10">
    <property type="entry name" value="Winged helix-like DNA-binding domain superfamily/Winged helix DNA-binding domain"/>
    <property type="match status" value="1"/>
</dbReference>
<dbReference type="GO" id="GO:0003700">
    <property type="term" value="F:DNA-binding transcription factor activity"/>
    <property type="evidence" value="ECO:0007669"/>
    <property type="project" value="InterPro"/>
</dbReference>
<dbReference type="PANTHER" id="PTHR30126">
    <property type="entry name" value="HTH-TYPE TRANSCRIPTIONAL REGULATOR"/>
    <property type="match status" value="1"/>
</dbReference>
<evidence type="ECO:0000256" key="3">
    <source>
        <dbReference type="ARBA" id="ARBA00023125"/>
    </source>
</evidence>
<evidence type="ECO:0000313" key="6">
    <source>
        <dbReference type="EMBL" id="RXG32436.1"/>
    </source>
</evidence>
<comment type="caution">
    <text evidence="6">The sequence shown here is derived from an EMBL/GenBank/DDBJ whole genome shotgun (WGS) entry which is preliminary data.</text>
</comment>
<evidence type="ECO:0000256" key="4">
    <source>
        <dbReference type="ARBA" id="ARBA00023163"/>
    </source>
</evidence>
<accession>A0A4Q0PPC1</accession>
<sequence length="311" mass="36446">MVNFEWYRTFIAIYEKNTLTKAAKSLFTSQPGVSVHLNALESYVGKKLFERTSRKMIPTEDGKQLYGFIIDAIEKLEKAEQHFKKTSKEIIPSINIGMCTETFQTILESEISSLKFNLVAKFGDHQDLIKDLDNGLLDLVITPKIDKKYSLTEYEAFTKENIIMVAGNNTDLGNIKNYIEEENFSALENELKNKIWYSASNEMEHFRRFWYENFKKRVDFKPNYILPNIGSIVRCIENEEGFAIVPDFLVNKSLKEEKIKLIWRGKKDISNTLYFATRSDLQFKKEIDFIREIFKRKMDVKTQYKSGSSYR</sequence>
<keyword evidence="4" id="KW-0804">Transcription</keyword>
<comment type="similarity">
    <text evidence="1">Belongs to the LysR transcriptional regulatory family.</text>
</comment>
<proteinExistence type="inferred from homology"/>
<dbReference type="PANTHER" id="PTHR30126:SF64">
    <property type="entry name" value="HTH-TYPE TRANSCRIPTIONAL REGULATOR CITR"/>
    <property type="match status" value="1"/>
</dbReference>
<dbReference type="SUPFAM" id="SSF46785">
    <property type="entry name" value="Winged helix' DNA-binding domain"/>
    <property type="match status" value="1"/>
</dbReference>
<dbReference type="Pfam" id="PF03466">
    <property type="entry name" value="LysR_substrate"/>
    <property type="match status" value="1"/>
</dbReference>
<dbReference type="GO" id="GO:0000976">
    <property type="term" value="F:transcription cis-regulatory region binding"/>
    <property type="evidence" value="ECO:0007669"/>
    <property type="project" value="TreeGrafter"/>
</dbReference>
<name>A0A4Q0PPC1_9FLAO</name>
<dbReference type="AlphaFoldDB" id="A0A4Q0PPC1"/>
<evidence type="ECO:0000313" key="7">
    <source>
        <dbReference type="Proteomes" id="UP000290608"/>
    </source>
</evidence>
<evidence type="ECO:0000256" key="2">
    <source>
        <dbReference type="ARBA" id="ARBA00023015"/>
    </source>
</evidence>
<dbReference type="Pfam" id="PF00126">
    <property type="entry name" value="HTH_1"/>
    <property type="match status" value="1"/>
</dbReference>
<protein>
    <submittedName>
        <fullName evidence="6">DNA-binding transcriptional LysR family regulator</fullName>
    </submittedName>
</protein>
<dbReference type="InterPro" id="IPR036390">
    <property type="entry name" value="WH_DNA-bd_sf"/>
</dbReference>
<dbReference type="PRINTS" id="PR00039">
    <property type="entry name" value="HTHLYSR"/>
</dbReference>
<dbReference type="SUPFAM" id="SSF53850">
    <property type="entry name" value="Periplasmic binding protein-like II"/>
    <property type="match status" value="1"/>
</dbReference>
<dbReference type="Gene3D" id="3.40.190.290">
    <property type="match status" value="1"/>
</dbReference>
<keyword evidence="3 6" id="KW-0238">DNA-binding</keyword>
<keyword evidence="2" id="KW-0805">Transcription regulation</keyword>
<dbReference type="STRING" id="1122159.SAMN02745246_00916"/>